<name>A0A918W7D2_9GAMM</name>
<reference evidence="1" key="2">
    <citation type="submission" date="2020-09" db="EMBL/GenBank/DDBJ databases">
        <authorList>
            <person name="Sun Q."/>
            <person name="Kim S."/>
        </authorList>
    </citation>
    <scope>NUCLEOTIDE SEQUENCE</scope>
    <source>
        <strain evidence="1">KCTC 23077</strain>
    </source>
</reference>
<gene>
    <name evidence="1" type="ORF">GCM10007067_12580</name>
</gene>
<organism evidence="1 2">
    <name type="scientific">Cognatilysobacter bugurensis</name>
    <dbReference type="NCBI Taxonomy" id="543356"/>
    <lineage>
        <taxon>Bacteria</taxon>
        <taxon>Pseudomonadati</taxon>
        <taxon>Pseudomonadota</taxon>
        <taxon>Gammaproteobacteria</taxon>
        <taxon>Lysobacterales</taxon>
        <taxon>Lysobacteraceae</taxon>
        <taxon>Cognatilysobacter</taxon>
    </lineage>
</organism>
<evidence type="ECO:0000313" key="2">
    <source>
        <dbReference type="Proteomes" id="UP000646426"/>
    </source>
</evidence>
<comment type="caution">
    <text evidence="1">The sequence shown here is derived from an EMBL/GenBank/DDBJ whole genome shotgun (WGS) entry which is preliminary data.</text>
</comment>
<keyword evidence="2" id="KW-1185">Reference proteome</keyword>
<protein>
    <submittedName>
        <fullName evidence="1">Uncharacterized protein</fullName>
    </submittedName>
</protein>
<proteinExistence type="predicted"/>
<dbReference type="Proteomes" id="UP000646426">
    <property type="component" value="Unassembled WGS sequence"/>
</dbReference>
<sequence length="127" mass="14887">MQQEAELVLEAVTEFMRYIRLYVRDWEEAYLRFTVSEESSGIAVTYLAGHEAHFVDSDDEHEIEVMSLLSNCLAELQRKLGFKVALLIVRPSNDFKVLYEHRDSSRWEITKLDGRSGIPEGYLRRSW</sequence>
<dbReference type="EMBL" id="BMYD01000001">
    <property type="protein sequence ID" value="GHA76791.1"/>
    <property type="molecule type" value="Genomic_DNA"/>
</dbReference>
<reference evidence="1" key="1">
    <citation type="journal article" date="2014" name="Int. J. Syst. Evol. Microbiol.">
        <title>Complete genome sequence of Corynebacterium casei LMG S-19264T (=DSM 44701T), isolated from a smear-ripened cheese.</title>
        <authorList>
            <consortium name="US DOE Joint Genome Institute (JGI-PGF)"/>
            <person name="Walter F."/>
            <person name="Albersmeier A."/>
            <person name="Kalinowski J."/>
            <person name="Ruckert C."/>
        </authorList>
    </citation>
    <scope>NUCLEOTIDE SEQUENCE</scope>
    <source>
        <strain evidence="1">KCTC 23077</strain>
    </source>
</reference>
<accession>A0A918W7D2</accession>
<dbReference type="AlphaFoldDB" id="A0A918W7D2"/>
<evidence type="ECO:0000313" key="1">
    <source>
        <dbReference type="EMBL" id="GHA76791.1"/>
    </source>
</evidence>